<dbReference type="InterPro" id="IPR003615">
    <property type="entry name" value="HNH_nuc"/>
</dbReference>
<feature type="domain" description="DUF222" evidence="2">
    <location>
        <begin position="66"/>
        <end position="316"/>
    </location>
</feature>
<feature type="region of interest" description="Disordered" evidence="1">
    <location>
        <begin position="356"/>
        <end position="438"/>
    </location>
</feature>
<evidence type="ECO:0000259" key="2">
    <source>
        <dbReference type="Pfam" id="PF02720"/>
    </source>
</evidence>
<dbReference type="InterPro" id="IPR003870">
    <property type="entry name" value="DUF222"/>
</dbReference>
<feature type="region of interest" description="Disordered" evidence="1">
    <location>
        <begin position="585"/>
        <end position="635"/>
    </location>
</feature>
<dbReference type="EMBL" id="JAPWIE010000002">
    <property type="protein sequence ID" value="MCZ4549667.1"/>
    <property type="molecule type" value="Genomic_DNA"/>
</dbReference>
<proteinExistence type="predicted"/>
<evidence type="ECO:0000313" key="4">
    <source>
        <dbReference type="Proteomes" id="UP001067235"/>
    </source>
</evidence>
<feature type="compositionally biased region" description="Acidic residues" evidence="1">
    <location>
        <begin position="393"/>
        <end position="405"/>
    </location>
</feature>
<organism evidence="3 4">
    <name type="scientific">Gordonia rubripertincta</name>
    <name type="common">Rhodococcus corallinus</name>
    <dbReference type="NCBI Taxonomy" id="36822"/>
    <lineage>
        <taxon>Bacteria</taxon>
        <taxon>Bacillati</taxon>
        <taxon>Actinomycetota</taxon>
        <taxon>Actinomycetes</taxon>
        <taxon>Mycobacteriales</taxon>
        <taxon>Gordoniaceae</taxon>
        <taxon>Gordonia</taxon>
    </lineage>
</organism>
<gene>
    <name evidence="3" type="ORF">O4213_06720</name>
</gene>
<dbReference type="CDD" id="cd00085">
    <property type="entry name" value="HNHc"/>
    <property type="match status" value="1"/>
</dbReference>
<evidence type="ECO:0000313" key="3">
    <source>
        <dbReference type="EMBL" id="MCZ4549667.1"/>
    </source>
</evidence>
<evidence type="ECO:0000256" key="1">
    <source>
        <dbReference type="SAM" id="MobiDB-lite"/>
    </source>
</evidence>
<comment type="caution">
    <text evidence="3">The sequence shown here is derived from an EMBL/GenBank/DDBJ whole genome shotgun (WGS) entry which is preliminary data.</text>
</comment>
<keyword evidence="4" id="KW-1185">Reference proteome</keyword>
<reference evidence="3" key="1">
    <citation type="submission" date="2022-12" db="EMBL/GenBank/DDBJ databases">
        <authorList>
            <person name="Krivoruchko A.V."/>
            <person name="Elkin A."/>
        </authorList>
    </citation>
    <scope>NUCLEOTIDE SEQUENCE</scope>
    <source>
        <strain evidence="3">IEGM 1388</strain>
    </source>
</reference>
<dbReference type="Pfam" id="PF02720">
    <property type="entry name" value="DUF222"/>
    <property type="match status" value="1"/>
</dbReference>
<feature type="compositionally biased region" description="Basic and acidic residues" evidence="1">
    <location>
        <begin position="617"/>
        <end position="635"/>
    </location>
</feature>
<feature type="region of interest" description="Disordered" evidence="1">
    <location>
        <begin position="318"/>
        <end position="338"/>
    </location>
</feature>
<dbReference type="Proteomes" id="UP001067235">
    <property type="component" value="Unassembled WGS sequence"/>
</dbReference>
<sequence length="635" mass="71109">MFECGDVEVQRVAGIGPANWLRPNELLRNCERSVTAQSYFEWVRYDSAAQLHRQVVAPLENTPVALRAVDPFAVCAAQLAAAQQITQQGAEHYLTRALALRDRLPHVKQLLKEGQVAAHHIAEIVSRTDLIDGSEYMADIDRDIAAQLRRRGSWSKNRIRDMVDAMIMLRDPDLVRENRADAKKRRGVWNNNIGDGMSALDAVGSAESNGLIMQRLEKLAMSVCKADPRRKSERMSDALFATVMGREFACECPKDPKHPCLANIWTWPADMVVSGIDATLVLHVIADQATIDGDADNPGYLQGHGVISGEHVRDIAGRPETKQRPMRNDYEQSQPPWNDHDLRAEAEYADLYAQDQAAAAKEEEAAANESSTDLAEQPPAAEAERHRGSGPEAEPEAEPDSAEPEGETKGEAQTSPPPAAAPDRDRGPTRATVYSRAPEPPRYEEMVAEAAAPPYWQAVPLPVVQPGDSYRPSTVLDDFIRMRDLYCVWPGCNKPAWTADLDHTCEYNHHDPDNGGHTHPDGMKALCRFHHLVKTHSDWLDDQWPDPITGRPRLIFTTPTGRNYHGPAWTGNDLFPALRHIVFDDWEPHTPPPPPPRNTPPPTTRQHTRTHAKHTRRQQERLRNRRKSEENPPPF</sequence>
<protein>
    <submittedName>
        <fullName evidence="3">DUF222 domain-containing protein</fullName>
    </submittedName>
</protein>
<name>A0ABT4MV86_GORRU</name>
<feature type="compositionally biased region" description="Pro residues" evidence="1">
    <location>
        <begin position="589"/>
        <end position="603"/>
    </location>
</feature>
<dbReference type="RefSeq" id="WP_301570188.1">
    <property type="nucleotide sequence ID" value="NZ_JAPWIE010000002.1"/>
</dbReference>
<feature type="compositionally biased region" description="Basic residues" evidence="1">
    <location>
        <begin position="606"/>
        <end position="616"/>
    </location>
</feature>
<accession>A0ABT4MV86</accession>
<feature type="compositionally biased region" description="Basic and acidic residues" evidence="1">
    <location>
        <begin position="318"/>
        <end position="330"/>
    </location>
</feature>